<name>A0AC60R0E3_IXOPE</name>
<evidence type="ECO:0000313" key="2">
    <source>
        <dbReference type="Proteomes" id="UP000805193"/>
    </source>
</evidence>
<proteinExistence type="predicted"/>
<comment type="caution">
    <text evidence="1">The sequence shown here is derived from an EMBL/GenBank/DDBJ whole genome shotgun (WGS) entry which is preliminary data.</text>
</comment>
<accession>A0AC60R0E3</accession>
<dbReference type="Proteomes" id="UP000805193">
    <property type="component" value="Unassembled WGS sequence"/>
</dbReference>
<keyword evidence="2" id="KW-1185">Reference proteome</keyword>
<feature type="non-terminal residue" evidence="1">
    <location>
        <position position="1"/>
    </location>
</feature>
<gene>
    <name evidence="1" type="ORF">HPB47_015799</name>
</gene>
<dbReference type="EMBL" id="JABSTQ010000449">
    <property type="protein sequence ID" value="KAG0445398.1"/>
    <property type="molecule type" value="Genomic_DNA"/>
</dbReference>
<evidence type="ECO:0000313" key="1">
    <source>
        <dbReference type="EMBL" id="KAG0445398.1"/>
    </source>
</evidence>
<protein>
    <submittedName>
        <fullName evidence="1">Uncharacterized protein</fullName>
    </submittedName>
</protein>
<reference evidence="1 2" key="1">
    <citation type="journal article" date="2020" name="Cell">
        <title>Large-Scale Comparative Analyses of Tick Genomes Elucidate Their Genetic Diversity and Vector Capacities.</title>
        <authorList>
            <consortium name="Tick Genome and Microbiome Consortium (TIGMIC)"/>
            <person name="Jia N."/>
            <person name="Wang J."/>
            <person name="Shi W."/>
            <person name="Du L."/>
            <person name="Sun Y."/>
            <person name="Zhan W."/>
            <person name="Jiang J.F."/>
            <person name="Wang Q."/>
            <person name="Zhang B."/>
            <person name="Ji P."/>
            <person name="Bell-Sakyi L."/>
            <person name="Cui X.M."/>
            <person name="Yuan T.T."/>
            <person name="Jiang B.G."/>
            <person name="Yang W.F."/>
            <person name="Lam T.T."/>
            <person name="Chang Q.C."/>
            <person name="Ding S.J."/>
            <person name="Wang X.J."/>
            <person name="Zhu J.G."/>
            <person name="Ruan X.D."/>
            <person name="Zhao L."/>
            <person name="Wei J.T."/>
            <person name="Ye R.Z."/>
            <person name="Que T.C."/>
            <person name="Du C.H."/>
            <person name="Zhou Y.H."/>
            <person name="Cheng J.X."/>
            <person name="Dai P.F."/>
            <person name="Guo W.B."/>
            <person name="Han X.H."/>
            <person name="Huang E.J."/>
            <person name="Li L.F."/>
            <person name="Wei W."/>
            <person name="Gao Y.C."/>
            <person name="Liu J.Z."/>
            <person name="Shao H.Z."/>
            <person name="Wang X."/>
            <person name="Wang C.C."/>
            <person name="Yang T.C."/>
            <person name="Huo Q.B."/>
            <person name="Li W."/>
            <person name="Chen H.Y."/>
            <person name="Chen S.E."/>
            <person name="Zhou L.G."/>
            <person name="Ni X.B."/>
            <person name="Tian J.H."/>
            <person name="Sheng Y."/>
            <person name="Liu T."/>
            <person name="Pan Y.S."/>
            <person name="Xia L.Y."/>
            <person name="Li J."/>
            <person name="Zhao F."/>
            <person name="Cao W.C."/>
        </authorList>
    </citation>
    <scope>NUCLEOTIDE SEQUENCE [LARGE SCALE GENOMIC DNA]</scope>
    <source>
        <strain evidence="1">Iper-2018</strain>
    </source>
</reference>
<sequence>GTATRTAAPFISLAVAGKEFAALLDSGASASLIEDEVLRHLQQKSVRVKHGETTFHLACGSTTPRRAVRLVVRWNQRALSQRFVHLAWLTVPIILGRDFPANTGIIICRGNFRESSTVTMAAALGKAKEQERTGRDDATSHPTPSSVAHCDAMSHPMANSDGLSRPEQERLAALLHNFDEMFTEQPGCTKQVQHRSETGDARTWERPVSLAKRKAIDAALDELLESDSLFPGRSLTRSDQSQRRRAGPNPIQPIPAHTSQPPVTNDR</sequence>
<organism evidence="1 2">
    <name type="scientific">Ixodes persulcatus</name>
    <name type="common">Taiga tick</name>
    <dbReference type="NCBI Taxonomy" id="34615"/>
    <lineage>
        <taxon>Eukaryota</taxon>
        <taxon>Metazoa</taxon>
        <taxon>Ecdysozoa</taxon>
        <taxon>Arthropoda</taxon>
        <taxon>Chelicerata</taxon>
        <taxon>Arachnida</taxon>
        <taxon>Acari</taxon>
        <taxon>Parasitiformes</taxon>
        <taxon>Ixodida</taxon>
        <taxon>Ixodoidea</taxon>
        <taxon>Ixodidae</taxon>
        <taxon>Ixodinae</taxon>
        <taxon>Ixodes</taxon>
    </lineage>
</organism>